<reference evidence="1 2" key="1">
    <citation type="submission" date="2020-08" db="EMBL/GenBank/DDBJ databases">
        <title>Plant Genome Project.</title>
        <authorList>
            <person name="Zhang R.-G."/>
        </authorList>
    </citation>
    <scope>NUCLEOTIDE SEQUENCE [LARGE SCALE GENOMIC DNA]</scope>
    <source>
        <strain evidence="1">WSP0</strain>
        <tissue evidence="1">Leaf</tissue>
    </source>
</reference>
<dbReference type="Proteomes" id="UP000823749">
    <property type="component" value="Chromosome 6"/>
</dbReference>
<dbReference type="AlphaFoldDB" id="A0AAV6K0M5"/>
<dbReference type="SUPFAM" id="SSF117281">
    <property type="entry name" value="Kelch motif"/>
    <property type="match status" value="1"/>
</dbReference>
<accession>A0AAV6K0M5</accession>
<gene>
    <name evidence="1" type="ORF">RHGRI_018162</name>
</gene>
<name>A0AAV6K0M5_9ERIC</name>
<protein>
    <recommendedName>
        <fullName evidence="3">F-box/kelch-repeat protein</fullName>
    </recommendedName>
</protein>
<evidence type="ECO:0008006" key="3">
    <source>
        <dbReference type="Google" id="ProtNLM"/>
    </source>
</evidence>
<dbReference type="InterPro" id="IPR015915">
    <property type="entry name" value="Kelch-typ_b-propeller"/>
</dbReference>
<organism evidence="1 2">
    <name type="scientific">Rhododendron griersonianum</name>
    <dbReference type="NCBI Taxonomy" id="479676"/>
    <lineage>
        <taxon>Eukaryota</taxon>
        <taxon>Viridiplantae</taxon>
        <taxon>Streptophyta</taxon>
        <taxon>Embryophyta</taxon>
        <taxon>Tracheophyta</taxon>
        <taxon>Spermatophyta</taxon>
        <taxon>Magnoliopsida</taxon>
        <taxon>eudicotyledons</taxon>
        <taxon>Gunneridae</taxon>
        <taxon>Pentapetalae</taxon>
        <taxon>asterids</taxon>
        <taxon>Ericales</taxon>
        <taxon>Ericaceae</taxon>
        <taxon>Ericoideae</taxon>
        <taxon>Rhodoreae</taxon>
        <taxon>Rhododendron</taxon>
    </lineage>
</organism>
<comment type="caution">
    <text evidence="1">The sequence shown here is derived from an EMBL/GenBank/DDBJ whole genome shotgun (WGS) entry which is preliminary data.</text>
</comment>
<keyword evidence="2" id="KW-1185">Reference proteome</keyword>
<sequence length="433" mass="47876">MNTTSEVKKGQHPCSWIPMGEEEGKQKTHLKSVYICIQKRATSPTASSSSTRMEHVFPHKWVVDKDMMMTTSKAEEEGKVREATAPPPPGACWVEGTLTPAVAEMPCDVQWGSNFVAQGSRIYALSRVFPASIRDLSKSLPKQTAFKHVFFCDVARPEEGWRKGPDLNCGHFHGSAAALDGRIYMFGGTMDNGVLWSSQPYTEVLHPAIVWWTPLSPPPPEDCELFVPPDVYGAHPLPDGRILLHSSLTLLSYNVDTDSFSSFDDDFGVVACDASVFLDGVLFFYRNERGVYGYDVVNRKWFPSLVRGLRKGTVIPPDDEFQTCLLHLGTRGICMGNDVVNRKLFPSPVGGLRKGTVIPCDAQLPTFLLHLGGGRLCIIWSGRANRKLIIRSTVFRASKKTPPDGGEPLFQASIEASKKYCVEGDLMFECLAL</sequence>
<dbReference type="Gene3D" id="2.120.10.80">
    <property type="entry name" value="Kelch-type beta propeller"/>
    <property type="match status" value="1"/>
</dbReference>
<evidence type="ECO:0000313" key="2">
    <source>
        <dbReference type="Proteomes" id="UP000823749"/>
    </source>
</evidence>
<evidence type="ECO:0000313" key="1">
    <source>
        <dbReference type="EMBL" id="KAG5545907.1"/>
    </source>
</evidence>
<dbReference type="EMBL" id="JACTNZ010000006">
    <property type="protein sequence ID" value="KAG5545907.1"/>
    <property type="molecule type" value="Genomic_DNA"/>
</dbReference>
<proteinExistence type="predicted"/>